<dbReference type="Proteomes" id="UP000664914">
    <property type="component" value="Chromosome"/>
</dbReference>
<dbReference type="GO" id="GO:0008237">
    <property type="term" value="F:metallopeptidase activity"/>
    <property type="evidence" value="ECO:0007669"/>
    <property type="project" value="UniProtKB-KW"/>
</dbReference>
<organism evidence="8 9">
    <name type="scientific">Rhizorhabdus wittichii</name>
    <dbReference type="NCBI Taxonomy" id="160791"/>
    <lineage>
        <taxon>Bacteria</taxon>
        <taxon>Pseudomonadati</taxon>
        <taxon>Pseudomonadota</taxon>
        <taxon>Alphaproteobacteria</taxon>
        <taxon>Sphingomonadales</taxon>
        <taxon>Sphingomonadaceae</taxon>
        <taxon>Rhizorhabdus</taxon>
    </lineage>
</organism>
<evidence type="ECO:0000313" key="8">
    <source>
        <dbReference type="EMBL" id="QTH22709.1"/>
    </source>
</evidence>
<keyword evidence="4" id="KW-0862">Zinc</keyword>
<evidence type="ECO:0000256" key="1">
    <source>
        <dbReference type="ARBA" id="ARBA00022670"/>
    </source>
</evidence>
<evidence type="ECO:0000256" key="5">
    <source>
        <dbReference type="ARBA" id="ARBA00023049"/>
    </source>
</evidence>
<proteinExistence type="inferred from homology"/>
<reference evidence="8" key="1">
    <citation type="submission" date="2020-07" db="EMBL/GenBank/DDBJ databases">
        <authorList>
            <person name="Camacho E."/>
        </authorList>
    </citation>
    <scope>NUCLEOTIDE SEQUENCE</scope>
    <source>
        <strain evidence="8">MPO218</strain>
    </source>
</reference>
<evidence type="ECO:0000256" key="2">
    <source>
        <dbReference type="ARBA" id="ARBA00022723"/>
    </source>
</evidence>
<sequence length="219" mass="24465">MDLSHADRAGLRGPLPSSQQEGWRLVHRLIQAIRPIGASAIVDRLITEFADASTLLFAGPARLERALPNDRAVIDIVMAARELFLHSLEQRISWRPILADDRAVLDYLVARMAHQTAEQARVLYLNTKNELLRDEIVAWGSVNRVDISPREIIRRALDISATGLLIAHNHPSGDPTPSASDVALTRDLFQAARLFEIALLDHIIVARQGYYSFRAEGRL</sequence>
<dbReference type="EMBL" id="CP059319">
    <property type="protein sequence ID" value="QTH22709.1"/>
    <property type="molecule type" value="Genomic_DNA"/>
</dbReference>
<dbReference type="GO" id="GO:0046872">
    <property type="term" value="F:metal ion binding"/>
    <property type="evidence" value="ECO:0007669"/>
    <property type="project" value="UniProtKB-KW"/>
</dbReference>
<dbReference type="InterPro" id="IPR020891">
    <property type="entry name" value="UPF0758_CS"/>
</dbReference>
<dbReference type="InterPro" id="IPR001405">
    <property type="entry name" value="UPF0758"/>
</dbReference>
<keyword evidence="5" id="KW-0482">Metalloprotease</keyword>
<evidence type="ECO:0000259" key="7">
    <source>
        <dbReference type="PROSITE" id="PS50249"/>
    </source>
</evidence>
<gene>
    <name evidence="8" type="ORF">HRJ34_04075</name>
</gene>
<dbReference type="PROSITE" id="PS50249">
    <property type="entry name" value="MPN"/>
    <property type="match status" value="1"/>
</dbReference>
<dbReference type="GO" id="GO:0006508">
    <property type="term" value="P:proteolysis"/>
    <property type="evidence" value="ECO:0007669"/>
    <property type="project" value="UniProtKB-KW"/>
</dbReference>
<comment type="similarity">
    <text evidence="6">Belongs to the UPF0758 family.</text>
</comment>
<feature type="domain" description="MPN" evidence="7">
    <location>
        <begin position="97"/>
        <end position="219"/>
    </location>
</feature>
<dbReference type="PROSITE" id="PS01302">
    <property type="entry name" value="UPF0758"/>
    <property type="match status" value="1"/>
</dbReference>
<keyword evidence="3" id="KW-0378">Hydrolase</keyword>
<evidence type="ECO:0000256" key="3">
    <source>
        <dbReference type="ARBA" id="ARBA00022801"/>
    </source>
</evidence>
<evidence type="ECO:0000313" key="9">
    <source>
        <dbReference type="Proteomes" id="UP000664914"/>
    </source>
</evidence>
<dbReference type="Pfam" id="PF04002">
    <property type="entry name" value="RadC"/>
    <property type="match status" value="1"/>
</dbReference>
<keyword evidence="2" id="KW-0479">Metal-binding</keyword>
<dbReference type="CDD" id="cd08071">
    <property type="entry name" value="MPN_DUF2466"/>
    <property type="match status" value="1"/>
</dbReference>
<dbReference type="RefSeq" id="WP_157783489.1">
    <property type="nucleotide sequence ID" value="NZ_CP059319.1"/>
</dbReference>
<protein>
    <submittedName>
        <fullName evidence="8">JAB domain-containing protein</fullName>
    </submittedName>
</protein>
<dbReference type="PANTHER" id="PTHR30471">
    <property type="entry name" value="DNA REPAIR PROTEIN RADC"/>
    <property type="match status" value="1"/>
</dbReference>
<dbReference type="InterPro" id="IPR037518">
    <property type="entry name" value="MPN"/>
</dbReference>
<reference evidence="8" key="2">
    <citation type="submission" date="2021-04" db="EMBL/GenBank/DDBJ databases">
        <title>Isolation and genomic analysis of the ibuprofen-degrading bacterium Sphingomonas strain MPO218.</title>
        <authorList>
            <person name="Aulestia M."/>
            <person name="Flores A."/>
            <person name="Mangas E.L."/>
            <person name="Perez-Pulido A.J."/>
            <person name="Santero E."/>
            <person name="Camacho E.M."/>
        </authorList>
    </citation>
    <scope>NUCLEOTIDE SEQUENCE</scope>
    <source>
        <strain evidence="8">MPO218</strain>
    </source>
</reference>
<evidence type="ECO:0000256" key="4">
    <source>
        <dbReference type="ARBA" id="ARBA00022833"/>
    </source>
</evidence>
<dbReference type="NCBIfam" id="TIGR00608">
    <property type="entry name" value="radc"/>
    <property type="match status" value="1"/>
</dbReference>
<dbReference type="InterPro" id="IPR025657">
    <property type="entry name" value="RadC_JAB"/>
</dbReference>
<dbReference type="Gene3D" id="3.40.140.10">
    <property type="entry name" value="Cytidine Deaminase, domain 2"/>
    <property type="match status" value="1"/>
</dbReference>
<evidence type="ECO:0000256" key="6">
    <source>
        <dbReference type="RuleBase" id="RU003797"/>
    </source>
</evidence>
<name>A0A975HGA0_9SPHN</name>
<dbReference type="AlphaFoldDB" id="A0A975HGA0"/>
<dbReference type="PANTHER" id="PTHR30471:SF3">
    <property type="entry name" value="UPF0758 PROTEIN YEES-RELATED"/>
    <property type="match status" value="1"/>
</dbReference>
<keyword evidence="1" id="KW-0645">Protease</keyword>
<accession>A0A975HGA0</accession>